<dbReference type="EMBL" id="HG739700">
    <property type="protein sequence ID" value="CDP19690.1"/>
    <property type="molecule type" value="Genomic_DNA"/>
</dbReference>
<dbReference type="InterPro" id="IPR027728">
    <property type="entry name" value="Topless_fam"/>
</dbReference>
<dbReference type="STRING" id="49390.A0A068VFX9"/>
<evidence type="ECO:0000313" key="2">
    <source>
        <dbReference type="Proteomes" id="UP000295252"/>
    </source>
</evidence>
<dbReference type="Proteomes" id="UP000295252">
    <property type="component" value="Unassembled WGS sequence"/>
</dbReference>
<proteinExistence type="predicted"/>
<dbReference type="AlphaFoldDB" id="A0A068VFX9"/>
<dbReference type="PANTHER" id="PTHR44083:SF5">
    <property type="entry name" value="PROTEIN TOPLESS-RELATED PROTEIN 2"/>
    <property type="match status" value="1"/>
</dbReference>
<organism evidence="1 2">
    <name type="scientific">Coffea canephora</name>
    <name type="common">Robusta coffee</name>
    <dbReference type="NCBI Taxonomy" id="49390"/>
    <lineage>
        <taxon>Eukaryota</taxon>
        <taxon>Viridiplantae</taxon>
        <taxon>Streptophyta</taxon>
        <taxon>Embryophyta</taxon>
        <taxon>Tracheophyta</taxon>
        <taxon>Spermatophyta</taxon>
        <taxon>Magnoliopsida</taxon>
        <taxon>eudicotyledons</taxon>
        <taxon>Gunneridae</taxon>
        <taxon>Pentapetalae</taxon>
        <taxon>asterids</taxon>
        <taxon>lamiids</taxon>
        <taxon>Gentianales</taxon>
        <taxon>Rubiaceae</taxon>
        <taxon>Ixoroideae</taxon>
        <taxon>Gardenieae complex</taxon>
        <taxon>Bertiereae - Coffeeae clade</taxon>
        <taxon>Coffeeae</taxon>
        <taxon>Coffea</taxon>
    </lineage>
</organism>
<dbReference type="GO" id="GO:0006355">
    <property type="term" value="P:regulation of DNA-templated transcription"/>
    <property type="evidence" value="ECO:0007669"/>
    <property type="project" value="InterPro"/>
</dbReference>
<dbReference type="PhylomeDB" id="A0A068VFX9"/>
<name>A0A068VFX9_COFCA</name>
<sequence>MFILLQWYPRDTLSASISSAIYSCGAIGIFDAGSLRLRCPIAPSAYMPSSIVSNSCAFPMVIAAHPSDPRANWYK</sequence>
<evidence type="ECO:0000313" key="1">
    <source>
        <dbReference type="EMBL" id="CDP19690.1"/>
    </source>
</evidence>
<keyword evidence="2" id="KW-1185">Reference proteome</keyword>
<accession>A0A068VFX9</accession>
<reference evidence="2" key="1">
    <citation type="journal article" date="2014" name="Science">
        <title>The coffee genome provides insight into the convergent evolution of caffeine biosynthesis.</title>
        <authorList>
            <person name="Denoeud F."/>
            <person name="Carretero-Paulet L."/>
            <person name="Dereeper A."/>
            <person name="Droc G."/>
            <person name="Guyot R."/>
            <person name="Pietrella M."/>
            <person name="Zheng C."/>
            <person name="Alberti A."/>
            <person name="Anthony F."/>
            <person name="Aprea G."/>
            <person name="Aury J.M."/>
            <person name="Bento P."/>
            <person name="Bernard M."/>
            <person name="Bocs S."/>
            <person name="Campa C."/>
            <person name="Cenci A."/>
            <person name="Combes M.C."/>
            <person name="Crouzillat D."/>
            <person name="Da Silva C."/>
            <person name="Daddiego L."/>
            <person name="De Bellis F."/>
            <person name="Dussert S."/>
            <person name="Garsmeur O."/>
            <person name="Gayraud T."/>
            <person name="Guignon V."/>
            <person name="Jahn K."/>
            <person name="Jamilloux V."/>
            <person name="Joet T."/>
            <person name="Labadie K."/>
            <person name="Lan T."/>
            <person name="Leclercq J."/>
            <person name="Lepelley M."/>
            <person name="Leroy T."/>
            <person name="Li L.T."/>
            <person name="Librado P."/>
            <person name="Lopez L."/>
            <person name="Munoz A."/>
            <person name="Noel B."/>
            <person name="Pallavicini A."/>
            <person name="Perrotta G."/>
            <person name="Poncet V."/>
            <person name="Pot D."/>
            <person name="Priyono X."/>
            <person name="Rigoreau M."/>
            <person name="Rouard M."/>
            <person name="Rozas J."/>
            <person name="Tranchant-Dubreuil C."/>
            <person name="VanBuren R."/>
            <person name="Zhang Q."/>
            <person name="Andrade A.C."/>
            <person name="Argout X."/>
            <person name="Bertrand B."/>
            <person name="de Kochko A."/>
            <person name="Graziosi G."/>
            <person name="Henry R.J."/>
            <person name="Jayarama X."/>
            <person name="Ming R."/>
            <person name="Nagai C."/>
            <person name="Rounsley S."/>
            <person name="Sankoff D."/>
            <person name="Giuliano G."/>
            <person name="Albert V.A."/>
            <person name="Wincker P."/>
            <person name="Lashermes P."/>
        </authorList>
    </citation>
    <scope>NUCLEOTIDE SEQUENCE [LARGE SCALE GENOMIC DNA]</scope>
    <source>
        <strain evidence="2">cv. DH200-94</strain>
    </source>
</reference>
<dbReference type="PANTHER" id="PTHR44083">
    <property type="entry name" value="TOPLESS-RELATED PROTEIN 1-RELATED"/>
    <property type="match status" value="1"/>
</dbReference>
<dbReference type="InParanoid" id="A0A068VFX9"/>
<dbReference type="OrthoDB" id="1850764at2759"/>
<dbReference type="Gramene" id="CDP19690">
    <property type="protein sequence ID" value="CDP19690"/>
    <property type="gene ID" value="GSCOC_T00003167001"/>
</dbReference>
<protein>
    <submittedName>
        <fullName evidence="1">DH200=94 genomic scaffold, scaffold_616</fullName>
    </submittedName>
</protein>
<gene>
    <name evidence="1" type="ORF">GSCOC_T00003167001</name>
</gene>